<reference evidence="2" key="1">
    <citation type="submission" date="2021-01" db="EMBL/GenBank/DDBJ databases">
        <title>Modified the classification status of verrucomicrobia.</title>
        <authorList>
            <person name="Feng X."/>
        </authorList>
    </citation>
    <scope>NUCLEOTIDE SEQUENCE</scope>
    <source>
        <strain evidence="2">KCTC 22201</strain>
    </source>
</reference>
<protein>
    <recommendedName>
        <fullName evidence="4">Phospholipid methyltransferase</fullName>
    </recommendedName>
</protein>
<dbReference type="Gene3D" id="1.20.120.1630">
    <property type="match status" value="1"/>
</dbReference>
<evidence type="ECO:0008006" key="4">
    <source>
        <dbReference type="Google" id="ProtNLM"/>
    </source>
</evidence>
<dbReference type="RefSeq" id="WP_200278227.1">
    <property type="nucleotide sequence ID" value="NZ_JAENII010000004.1"/>
</dbReference>
<gene>
    <name evidence="2" type="ORF">JIN81_07545</name>
</gene>
<feature type="transmembrane region" description="Helical" evidence="1">
    <location>
        <begin position="261"/>
        <end position="280"/>
    </location>
</feature>
<comment type="caution">
    <text evidence="2">The sequence shown here is derived from an EMBL/GenBank/DDBJ whole genome shotgun (WGS) entry which is preliminary data.</text>
</comment>
<feature type="transmembrane region" description="Helical" evidence="1">
    <location>
        <begin position="127"/>
        <end position="146"/>
    </location>
</feature>
<feature type="transmembrane region" description="Helical" evidence="1">
    <location>
        <begin position="32"/>
        <end position="50"/>
    </location>
</feature>
<feature type="transmembrane region" description="Helical" evidence="1">
    <location>
        <begin position="158"/>
        <end position="177"/>
    </location>
</feature>
<keyword evidence="1" id="KW-0472">Membrane</keyword>
<feature type="transmembrane region" description="Helical" evidence="1">
    <location>
        <begin position="6"/>
        <end position="25"/>
    </location>
</feature>
<organism evidence="2 3">
    <name type="scientific">Haloferula rosea</name>
    <dbReference type="NCBI Taxonomy" id="490093"/>
    <lineage>
        <taxon>Bacteria</taxon>
        <taxon>Pseudomonadati</taxon>
        <taxon>Verrucomicrobiota</taxon>
        <taxon>Verrucomicrobiia</taxon>
        <taxon>Verrucomicrobiales</taxon>
        <taxon>Verrucomicrobiaceae</taxon>
        <taxon>Haloferula</taxon>
    </lineage>
</organism>
<dbReference type="Proteomes" id="UP000658278">
    <property type="component" value="Unassembled WGS sequence"/>
</dbReference>
<keyword evidence="1" id="KW-1133">Transmembrane helix</keyword>
<sequence length="423" mass="46188">MTREAAIQVGVLYGPLVMAGVLTLWLRPQGRLAIGLLFSTVWIAALLPWLDLGARALGMWSYQAAGPNLAGMPLSLYFGWVIAWGWLAPLAIHAAGARWPLAVMALVSLDLGVMPQLEPVVTLSASWWIADIVLFATLLLPGLLLCRWTQLGTHLEGRVGLLAVCFGGTLLGLPLLATLESSSALAVLGKVVAEPMWIPAAWLFALPGLTAMRDLARGGGGTPVPLDPPVRLVTHGSYGFVANPMQISMTLLLLLEAAYLWSVWPLVVAGLGIIYSEGFARWSESRDMDERFGREWQVYRSRVRRWIPRWKPAGQEECELWIDLDCGPCASLGGWFARRDPVRIRLRNARDWPAEPLQRMTWLDPATGRRESGVSAFAMALQHLALPWALAGLILGTPGLRQVIQCCFDAAGLGPRTCPTNHA</sequence>
<feature type="transmembrane region" description="Helical" evidence="1">
    <location>
        <begin position="70"/>
        <end position="92"/>
    </location>
</feature>
<feature type="transmembrane region" description="Helical" evidence="1">
    <location>
        <begin position="99"/>
        <end position="115"/>
    </location>
</feature>
<dbReference type="AlphaFoldDB" id="A0A934RA72"/>
<dbReference type="EMBL" id="JAENII010000004">
    <property type="protein sequence ID" value="MBK1826868.1"/>
    <property type="molecule type" value="Genomic_DNA"/>
</dbReference>
<proteinExistence type="predicted"/>
<name>A0A934RA72_9BACT</name>
<keyword evidence="3" id="KW-1185">Reference proteome</keyword>
<keyword evidence="1" id="KW-0812">Transmembrane</keyword>
<evidence type="ECO:0000256" key="1">
    <source>
        <dbReference type="SAM" id="Phobius"/>
    </source>
</evidence>
<accession>A0A934RA72</accession>
<evidence type="ECO:0000313" key="2">
    <source>
        <dbReference type="EMBL" id="MBK1826868.1"/>
    </source>
</evidence>
<evidence type="ECO:0000313" key="3">
    <source>
        <dbReference type="Proteomes" id="UP000658278"/>
    </source>
</evidence>